<reference evidence="1 2" key="2">
    <citation type="submission" date="2007-06" db="EMBL/GenBank/DDBJ databases">
        <title>Draft genome sequence of Ruminococcus gnavus (ATCC 29149).</title>
        <authorList>
            <person name="Sudarsanam P."/>
            <person name="Ley R."/>
            <person name="Guruge J."/>
            <person name="Turnbaugh P.J."/>
            <person name="Mahowald M."/>
            <person name="Liep D."/>
            <person name="Gordon J."/>
        </authorList>
    </citation>
    <scope>NUCLEOTIDE SEQUENCE [LARGE SCALE GENOMIC DNA]</scope>
    <source>
        <strain evidence="1 2">ATCC 29149</strain>
    </source>
</reference>
<organism evidence="1 2">
    <name type="scientific">Mediterraneibacter gnavus (strain ATCC 29149 / DSM 114966 / JCM 6515 / VPI C7-9)</name>
    <name type="common">Ruminococcus gnavus</name>
    <dbReference type="NCBI Taxonomy" id="411470"/>
    <lineage>
        <taxon>Bacteria</taxon>
        <taxon>Bacillati</taxon>
        <taxon>Bacillota</taxon>
        <taxon>Clostridia</taxon>
        <taxon>Lachnospirales</taxon>
        <taxon>Lachnospiraceae</taxon>
        <taxon>Mediterraneibacter</taxon>
    </lineage>
</organism>
<protein>
    <submittedName>
        <fullName evidence="1">Uncharacterized protein</fullName>
    </submittedName>
</protein>
<gene>
    <name evidence="1" type="ORF">RUMGNA_02716</name>
</gene>
<name>A7B579_MEDG7</name>
<dbReference type="PaxDb" id="411470-RUMGNA_02716"/>
<sequence length="194" mass="22818">MQQKMCGHLVVHRNNKVTLSLSRELIRGEPIIPILRRHTFIMNDYPSNVKQKLNSIIADMSEHHWLLSNNPGHNFMRQHQGKLSFYDTMRLIIDMGKGTTNDEIMDYFDMVPDLIPSQSAFNQRRSQISLSAFEYLFRKYIVTADRGYESYDLLFHCELKNLNYVFRVKAPLLKVCFPITLLNFLTTLKNSMLR</sequence>
<reference evidence="1 2" key="1">
    <citation type="submission" date="2007-04" db="EMBL/GenBank/DDBJ databases">
        <authorList>
            <person name="Fulton L."/>
            <person name="Clifton S."/>
            <person name="Fulton B."/>
            <person name="Xu J."/>
            <person name="Minx P."/>
            <person name="Pepin K.H."/>
            <person name="Johnson M."/>
            <person name="Thiruvilangam P."/>
            <person name="Bhonagiri V."/>
            <person name="Nash W.E."/>
            <person name="Mardis E.R."/>
            <person name="Wilson R.K."/>
        </authorList>
    </citation>
    <scope>NUCLEOTIDE SEQUENCE [LARGE SCALE GENOMIC DNA]</scope>
    <source>
        <strain evidence="1 2">ATCC 29149</strain>
    </source>
</reference>
<evidence type="ECO:0000313" key="1">
    <source>
        <dbReference type="EMBL" id="EDN77102.1"/>
    </source>
</evidence>
<dbReference type="AlphaFoldDB" id="A7B579"/>
<evidence type="ECO:0000313" key="2">
    <source>
        <dbReference type="Proteomes" id="UP000004410"/>
    </source>
</evidence>
<proteinExistence type="predicted"/>
<dbReference type="EMBL" id="AAYG02000020">
    <property type="protein sequence ID" value="EDN77102.1"/>
    <property type="molecule type" value="Genomic_DNA"/>
</dbReference>
<comment type="caution">
    <text evidence="1">The sequence shown here is derived from an EMBL/GenBank/DDBJ whole genome shotgun (WGS) entry which is preliminary data.</text>
</comment>
<dbReference type="Proteomes" id="UP000004410">
    <property type="component" value="Unassembled WGS sequence"/>
</dbReference>
<accession>A7B579</accession>